<keyword evidence="4" id="KW-1185">Reference proteome</keyword>
<dbReference type="InterPro" id="IPR052529">
    <property type="entry name" value="Bact_Transport_Assoc"/>
</dbReference>
<accession>A0A9X2JY48</accession>
<feature type="transmembrane region" description="Helical" evidence="1">
    <location>
        <begin position="80"/>
        <end position="98"/>
    </location>
</feature>
<dbReference type="PANTHER" id="PTHR30590:SF2">
    <property type="entry name" value="INNER MEMBRANE PROTEIN"/>
    <property type="match status" value="1"/>
</dbReference>
<feature type="transmembrane region" description="Helical" evidence="1">
    <location>
        <begin position="346"/>
        <end position="369"/>
    </location>
</feature>
<keyword evidence="1" id="KW-0472">Membrane</keyword>
<name>A0A9X2JY48_9MICO</name>
<proteinExistence type="predicted"/>
<keyword evidence="1" id="KW-1133">Transmembrane helix</keyword>
<evidence type="ECO:0000313" key="3">
    <source>
        <dbReference type="EMBL" id="MCP2267302.1"/>
    </source>
</evidence>
<feature type="transmembrane region" description="Helical" evidence="1">
    <location>
        <begin position="251"/>
        <end position="274"/>
    </location>
</feature>
<feature type="domain" description="DUF418" evidence="2">
    <location>
        <begin position="232"/>
        <end position="384"/>
    </location>
</feature>
<gene>
    <name evidence="3" type="ORF">APR03_004675</name>
</gene>
<sequence>MSLDAPGPVLAPSPAVPAAARPGGRIAALDVLRGVAILGTLASNIWLFTTPGGPATLLTGGFETDDPVRTALRTLSNGKFLALLTLLFGVGLELQYRSMVRRGLRWPGRYVLRAAILFVEGLLHYVLVFEFDVLMGYAIASLAAAYLIGRGDRVVRTWAGAIAAGYVLAIGALTALLVAVPGEPAGGVPAVPSTASWLDQVGARLTDIVLFRVELLLIVPSATVLFVVGSRLVRAGLFAATAEGARLRRRLAWAGLGLGVPLNALTAWAGPSWFLVDRYLVPPLVALGILALGTTLVGRVRAGRAPGPLRRGVEGIGRTALSCYVLQNVLASVLCFDWGLGLAGGGPWQVVGIWAGISAVLLVVAPLWLRRWPRGPVELVVHRVYERRGQAARRARTASSASQSAR</sequence>
<dbReference type="PANTHER" id="PTHR30590">
    <property type="entry name" value="INNER MEMBRANE PROTEIN"/>
    <property type="match status" value="1"/>
</dbReference>
<feature type="transmembrane region" description="Helical" evidence="1">
    <location>
        <begin position="209"/>
        <end position="230"/>
    </location>
</feature>
<evidence type="ECO:0000256" key="1">
    <source>
        <dbReference type="SAM" id="Phobius"/>
    </source>
</evidence>
<feature type="transmembrane region" description="Helical" evidence="1">
    <location>
        <begin position="133"/>
        <end position="149"/>
    </location>
</feature>
<feature type="transmembrane region" description="Helical" evidence="1">
    <location>
        <begin position="110"/>
        <end position="127"/>
    </location>
</feature>
<dbReference type="EMBL" id="JAMTCS010000017">
    <property type="protein sequence ID" value="MCP2267302.1"/>
    <property type="molecule type" value="Genomic_DNA"/>
</dbReference>
<dbReference type="InterPro" id="IPR007349">
    <property type="entry name" value="DUF418"/>
</dbReference>
<feature type="transmembrane region" description="Helical" evidence="1">
    <location>
        <begin position="321"/>
        <end position="340"/>
    </location>
</feature>
<dbReference type="AlphaFoldDB" id="A0A9X2JY48"/>
<feature type="transmembrane region" description="Helical" evidence="1">
    <location>
        <begin position="280"/>
        <end position="300"/>
    </location>
</feature>
<dbReference type="Pfam" id="PF04235">
    <property type="entry name" value="DUF418"/>
    <property type="match status" value="1"/>
</dbReference>
<feature type="transmembrane region" description="Helical" evidence="1">
    <location>
        <begin position="161"/>
        <end position="180"/>
    </location>
</feature>
<dbReference type="RefSeq" id="WP_253839708.1">
    <property type="nucleotide sequence ID" value="NZ_JAMTCS010000017.1"/>
</dbReference>
<keyword evidence="1" id="KW-0812">Transmembrane</keyword>
<protein>
    <recommendedName>
        <fullName evidence="2">DUF418 domain-containing protein</fullName>
    </recommendedName>
</protein>
<reference evidence="3" key="1">
    <citation type="submission" date="2022-06" db="EMBL/GenBank/DDBJ databases">
        <title>Genomic Encyclopedia of Archaeal and Bacterial Type Strains, Phase II (KMG-II): from individual species to whole genera.</title>
        <authorList>
            <person name="Goeker M."/>
        </authorList>
    </citation>
    <scope>NUCLEOTIDE SEQUENCE</scope>
    <source>
        <strain evidence="3">DSM 26652</strain>
    </source>
</reference>
<dbReference type="Proteomes" id="UP001139493">
    <property type="component" value="Unassembled WGS sequence"/>
</dbReference>
<evidence type="ECO:0000259" key="2">
    <source>
        <dbReference type="Pfam" id="PF04235"/>
    </source>
</evidence>
<evidence type="ECO:0000313" key="4">
    <source>
        <dbReference type="Proteomes" id="UP001139493"/>
    </source>
</evidence>
<comment type="caution">
    <text evidence="3">The sequence shown here is derived from an EMBL/GenBank/DDBJ whole genome shotgun (WGS) entry which is preliminary data.</text>
</comment>
<organism evidence="3 4">
    <name type="scientific">Promicromonospora thailandica</name>
    <dbReference type="NCBI Taxonomy" id="765201"/>
    <lineage>
        <taxon>Bacteria</taxon>
        <taxon>Bacillati</taxon>
        <taxon>Actinomycetota</taxon>
        <taxon>Actinomycetes</taxon>
        <taxon>Micrococcales</taxon>
        <taxon>Promicromonosporaceae</taxon>
        <taxon>Promicromonospora</taxon>
    </lineage>
</organism>